<feature type="signal peptide" evidence="6">
    <location>
        <begin position="1"/>
        <end position="24"/>
    </location>
</feature>
<comment type="similarity">
    <text evidence="1">Belongs to the glycosyl hydrolase 29 family.</text>
</comment>
<keyword evidence="3 6" id="KW-0732">Signal</keyword>
<evidence type="ECO:0000256" key="5">
    <source>
        <dbReference type="ARBA" id="ARBA00023295"/>
    </source>
</evidence>
<evidence type="ECO:0000256" key="4">
    <source>
        <dbReference type="ARBA" id="ARBA00022801"/>
    </source>
</evidence>
<evidence type="ECO:0000313" key="8">
    <source>
        <dbReference type="EMBL" id="ABQ05059.1"/>
    </source>
</evidence>
<dbReference type="STRING" id="376686.Fjoh_2028"/>
<dbReference type="HOGENOM" id="CLU_002934_7_0_10"/>
<sequence length="704" mass="79602">MNHRTMKNIFLFLCSLCITISANSQNTVKAPEPFGPLPTQKQMDWQEMEFYAFVHFSLNTFTNKEWGYGDESPALFNPTNLDVRQWARIVKAAGMKGIILVAKHHDGFCLWPSAYTERSVKNSPWKNGKGDLVKELAEACKEYDLKLGLYLSPWDRNRADYGKPEYITYFRNQLKELLTNYGDVFEMWFDGANGGDGYYGGANETRKINTLEYYNWDETYKLIYKTAPKTLVWGVGPSEARWIGNEEGRAGKTNWSLLRQKDELAGKVHYTEFMSGHEDGEKWVPGEADVSIRPGWFYHSVEDDKVRPLDEMVDIYYESIGRNATLLLNLPVDRRGLVHENDEARLKELVATVKADFKTELLSKTKITADNVRGSSETFAGKNAVDGNKNTYWATDDNVKTASITFEFDKPTDINRILLQEYIALGQRVKAFNVEVKVDGNWKTAANETTIGYKRILRIDRVKASALRINITDSKANIVISNIQVYNAPTFVRMPEISRDKNGDVTIKSQDGNPVYYSLDGKNPTKKSTLYKGVFRVKKAVTIKAVAIDAVENISSAVKTAKYGASKENWKIVSASSGDLKSADRVIDGNPDTDWSFGNDQNKLPQEIIIDMGSLLNLNGFTYIPQQVGNNLNLISNYEFYTSTDNINWTLQSEGEFSNIKHNPIEQIKTFKKAKARYIRFVAKSAVAKGSTVSIAELNVIETL</sequence>
<evidence type="ECO:0000259" key="7">
    <source>
        <dbReference type="PROSITE" id="PS50022"/>
    </source>
</evidence>
<evidence type="ECO:0000313" key="9">
    <source>
        <dbReference type="Proteomes" id="UP000006694"/>
    </source>
</evidence>
<evidence type="ECO:0000256" key="6">
    <source>
        <dbReference type="SAM" id="SignalP"/>
    </source>
</evidence>
<proteinExistence type="inferred from homology"/>
<dbReference type="FunFam" id="3.20.20.80:FF:000052">
    <property type="entry name" value="Putative alpha-L-fucosidase 1"/>
    <property type="match status" value="1"/>
</dbReference>
<dbReference type="InterPro" id="IPR059177">
    <property type="entry name" value="GH29D-like_dom"/>
</dbReference>
<dbReference type="CAZy" id="GH29">
    <property type="family name" value="Glycoside Hydrolase Family 29"/>
</dbReference>
<keyword evidence="5 8" id="KW-0326">Glycosidase</keyword>
<dbReference type="InterPro" id="IPR017853">
    <property type="entry name" value="GH"/>
</dbReference>
<dbReference type="GO" id="GO:0004560">
    <property type="term" value="F:alpha-L-fucosidase activity"/>
    <property type="evidence" value="ECO:0007669"/>
    <property type="project" value="UniProtKB-EC"/>
</dbReference>
<dbReference type="Gene3D" id="2.60.120.260">
    <property type="entry name" value="Galactose-binding domain-like"/>
    <property type="match status" value="2"/>
</dbReference>
<organism evidence="8 9">
    <name type="scientific">Flavobacterium johnsoniae (strain ATCC 17061 / DSM 2064 / JCM 8514 / BCRC 14874 / CCUG 350202 / NBRC 14942 / NCIMB 11054 / UW101)</name>
    <name type="common">Cytophaga johnsonae</name>
    <dbReference type="NCBI Taxonomy" id="376686"/>
    <lineage>
        <taxon>Bacteria</taxon>
        <taxon>Pseudomonadati</taxon>
        <taxon>Bacteroidota</taxon>
        <taxon>Flavobacteriia</taxon>
        <taxon>Flavobacteriales</taxon>
        <taxon>Flavobacteriaceae</taxon>
        <taxon>Flavobacterium</taxon>
    </lineage>
</organism>
<dbReference type="Gene3D" id="3.20.20.80">
    <property type="entry name" value="Glycosidases"/>
    <property type="match status" value="1"/>
</dbReference>
<dbReference type="GO" id="GO:0016139">
    <property type="term" value="P:glycoside catabolic process"/>
    <property type="evidence" value="ECO:0007669"/>
    <property type="project" value="TreeGrafter"/>
</dbReference>
<feature type="domain" description="F5/8 type C" evidence="7">
    <location>
        <begin position="551"/>
        <end position="703"/>
    </location>
</feature>
<dbReference type="Proteomes" id="UP000006694">
    <property type="component" value="Chromosome"/>
</dbReference>
<dbReference type="Pfam" id="PF01120">
    <property type="entry name" value="Alpha_L_fucos"/>
    <property type="match status" value="1"/>
</dbReference>
<dbReference type="PANTHER" id="PTHR10030">
    <property type="entry name" value="ALPHA-L-FUCOSIDASE"/>
    <property type="match status" value="1"/>
</dbReference>
<dbReference type="InterPro" id="IPR008979">
    <property type="entry name" value="Galactose-bd-like_sf"/>
</dbReference>
<evidence type="ECO:0000256" key="1">
    <source>
        <dbReference type="ARBA" id="ARBA00007951"/>
    </source>
</evidence>
<dbReference type="GO" id="GO:0006004">
    <property type="term" value="P:fucose metabolic process"/>
    <property type="evidence" value="ECO:0007669"/>
    <property type="project" value="TreeGrafter"/>
</dbReference>
<dbReference type="EMBL" id="CP000685">
    <property type="protein sequence ID" value="ABQ05059.1"/>
    <property type="molecule type" value="Genomic_DNA"/>
</dbReference>
<reference evidence="8 9" key="1">
    <citation type="journal article" date="2009" name="Appl. Environ. Microbiol.">
        <title>Novel features of the polysaccharide-digesting gliding bacterium Flavobacterium johnsoniae as revealed by genome sequence analysis.</title>
        <authorList>
            <person name="McBride M.J."/>
            <person name="Xie G."/>
            <person name="Martens E.C."/>
            <person name="Lapidus A."/>
            <person name="Henrissat B."/>
            <person name="Rhodes R.G."/>
            <person name="Goltsman E."/>
            <person name="Wang W."/>
            <person name="Xu J."/>
            <person name="Hunnicutt D.W."/>
            <person name="Staroscik A.M."/>
            <person name="Hoover T.R."/>
            <person name="Cheng Y.Q."/>
            <person name="Stein J.L."/>
        </authorList>
    </citation>
    <scope>NUCLEOTIDE SEQUENCE [LARGE SCALE GENOMIC DNA]</scope>
    <source>
        <strain evidence="9">ATCC 17061 / DSM 2064 / JCM 8514 / BCRC 14874 / CCUG 350202 / NBRC 14942 / NCIMB 11054 / UW101</strain>
    </source>
</reference>
<keyword evidence="9" id="KW-1185">Reference proteome</keyword>
<dbReference type="PANTHER" id="PTHR10030:SF37">
    <property type="entry name" value="ALPHA-L-FUCOSIDASE-RELATED"/>
    <property type="match status" value="1"/>
</dbReference>
<dbReference type="SUPFAM" id="SSF49785">
    <property type="entry name" value="Galactose-binding domain-like"/>
    <property type="match status" value="2"/>
</dbReference>
<protein>
    <recommendedName>
        <fullName evidence="2">alpha-L-fucosidase</fullName>
        <ecNumber evidence="2">3.2.1.51</ecNumber>
    </recommendedName>
</protein>
<dbReference type="InterPro" id="IPR000421">
    <property type="entry name" value="FA58C"/>
</dbReference>
<dbReference type="AlphaFoldDB" id="A5FIA7"/>
<feature type="domain" description="F5/8 type C" evidence="7">
    <location>
        <begin position="350"/>
        <end position="488"/>
    </location>
</feature>
<dbReference type="GO" id="GO:0005764">
    <property type="term" value="C:lysosome"/>
    <property type="evidence" value="ECO:0007669"/>
    <property type="project" value="TreeGrafter"/>
</dbReference>
<name>A5FIA7_FLAJ1</name>
<dbReference type="eggNOG" id="COG3669">
    <property type="taxonomic scope" value="Bacteria"/>
</dbReference>
<gene>
    <name evidence="8" type="ordered locus">Fjoh_2028</name>
</gene>
<keyword evidence="4 8" id="KW-0378">Hydrolase</keyword>
<dbReference type="KEGG" id="fjo:Fjoh_2028"/>
<dbReference type="Pfam" id="PF13290">
    <property type="entry name" value="CHB_HEX_C_1"/>
    <property type="match status" value="1"/>
</dbReference>
<dbReference type="Pfam" id="PF00754">
    <property type="entry name" value="F5_F8_type_C"/>
    <property type="match status" value="2"/>
</dbReference>
<dbReference type="EC" id="3.2.1.51" evidence="2"/>
<dbReference type="InterPro" id="IPR000933">
    <property type="entry name" value="Glyco_hydro_29"/>
</dbReference>
<dbReference type="SMART" id="SM00812">
    <property type="entry name" value="Alpha_L_fucos"/>
    <property type="match status" value="1"/>
</dbReference>
<dbReference type="PROSITE" id="PS50022">
    <property type="entry name" value="FA58C_3"/>
    <property type="match status" value="2"/>
</dbReference>
<dbReference type="InterPro" id="IPR057739">
    <property type="entry name" value="Glyco_hydro_29_N"/>
</dbReference>
<evidence type="ECO:0000256" key="3">
    <source>
        <dbReference type="ARBA" id="ARBA00022729"/>
    </source>
</evidence>
<dbReference type="SMR" id="A5FIA7"/>
<accession>A5FIA7</accession>
<feature type="chain" id="PRO_5002681606" description="alpha-L-fucosidase" evidence="6">
    <location>
        <begin position="25"/>
        <end position="704"/>
    </location>
</feature>
<dbReference type="SUPFAM" id="SSF51445">
    <property type="entry name" value="(Trans)glycosidases"/>
    <property type="match status" value="1"/>
</dbReference>
<evidence type="ECO:0000256" key="2">
    <source>
        <dbReference type="ARBA" id="ARBA00012662"/>
    </source>
</evidence>